<comment type="caution">
    <text evidence="2">The sequence shown here is derived from an EMBL/GenBank/DDBJ whole genome shotgun (WGS) entry which is preliminary data.</text>
</comment>
<evidence type="ECO:0008006" key="4">
    <source>
        <dbReference type="Google" id="ProtNLM"/>
    </source>
</evidence>
<dbReference type="InterPro" id="IPR037176">
    <property type="entry name" value="Osmotin/thaumatin-like_sf"/>
</dbReference>
<dbReference type="SUPFAM" id="SSF49870">
    <property type="entry name" value="Osmotin, thaumatin-like protein"/>
    <property type="match status" value="1"/>
</dbReference>
<evidence type="ECO:0000313" key="3">
    <source>
        <dbReference type="Proteomes" id="UP000775213"/>
    </source>
</evidence>
<dbReference type="Proteomes" id="UP000775213">
    <property type="component" value="Unassembled WGS sequence"/>
</dbReference>
<feature type="disulfide bond" evidence="1">
    <location>
        <begin position="206"/>
        <end position="215"/>
    </location>
</feature>
<protein>
    <recommendedName>
        <fullName evidence="4">Thaumatin-like protein</fullName>
    </recommendedName>
</protein>
<dbReference type="Gene3D" id="2.60.110.10">
    <property type="entry name" value="Thaumatin"/>
    <property type="match status" value="1"/>
</dbReference>
<keyword evidence="3" id="KW-1185">Reference proteome</keyword>
<gene>
    <name evidence="2" type="ORF">IEQ34_007902</name>
</gene>
<sequence length="299" mass="31936">MAIHASFFFLLAILLKGIKLTELLILIIIQLITTDLFNPAVNSTTFNFTNHCPHTVWPATLAGASSPALSTTGFQLAASASFSLHAPSNWSGRMWARTNCSTNDFGEFHCLSGDCGTGKLQCHGAGGIPPASLVEFTLNGADGKDFYDVSLVDGFNLPVEVAPSGGRPGCDGATSCAADIKSLCPPELREPAATADGSVVGCNSACWVFGLDEYCCTGKYNDPDKCGPTKYSIVFKKACPLAYSYPYDDETSTFTCIGADYLITFCPSKVIGRPPFYVINHLKQNRLFRGGTLANESFT</sequence>
<dbReference type="PROSITE" id="PS51367">
    <property type="entry name" value="THAUMATIN_2"/>
    <property type="match status" value="1"/>
</dbReference>
<feature type="disulfide bond" evidence="1">
    <location>
        <begin position="100"/>
        <end position="110"/>
    </location>
</feature>
<feature type="disulfide bond" evidence="1">
    <location>
        <begin position="115"/>
        <end position="122"/>
    </location>
</feature>
<organism evidence="2 3">
    <name type="scientific">Dendrobium chrysotoxum</name>
    <name type="common">Orchid</name>
    <dbReference type="NCBI Taxonomy" id="161865"/>
    <lineage>
        <taxon>Eukaryota</taxon>
        <taxon>Viridiplantae</taxon>
        <taxon>Streptophyta</taxon>
        <taxon>Embryophyta</taxon>
        <taxon>Tracheophyta</taxon>
        <taxon>Spermatophyta</taxon>
        <taxon>Magnoliopsida</taxon>
        <taxon>Liliopsida</taxon>
        <taxon>Asparagales</taxon>
        <taxon>Orchidaceae</taxon>
        <taxon>Epidendroideae</taxon>
        <taxon>Malaxideae</taxon>
        <taxon>Dendrobiinae</taxon>
        <taxon>Dendrobium</taxon>
    </lineage>
</organism>
<evidence type="ECO:0000313" key="2">
    <source>
        <dbReference type="EMBL" id="KAH0463320.1"/>
    </source>
</evidence>
<dbReference type="PRINTS" id="PR00347">
    <property type="entry name" value="THAUMATIN"/>
</dbReference>
<reference evidence="2 3" key="1">
    <citation type="journal article" date="2021" name="Hortic Res">
        <title>Chromosome-scale assembly of the Dendrobium chrysotoxum genome enhances the understanding of orchid evolution.</title>
        <authorList>
            <person name="Zhang Y."/>
            <person name="Zhang G.Q."/>
            <person name="Zhang D."/>
            <person name="Liu X.D."/>
            <person name="Xu X.Y."/>
            <person name="Sun W.H."/>
            <person name="Yu X."/>
            <person name="Zhu X."/>
            <person name="Wang Z.W."/>
            <person name="Zhao X."/>
            <person name="Zhong W.Y."/>
            <person name="Chen H."/>
            <person name="Yin W.L."/>
            <person name="Huang T."/>
            <person name="Niu S.C."/>
            <person name="Liu Z.J."/>
        </authorList>
    </citation>
    <scope>NUCLEOTIDE SEQUENCE [LARGE SCALE GENOMIC DNA]</scope>
    <source>
        <strain evidence="2">Lindl</strain>
    </source>
</reference>
<evidence type="ECO:0000256" key="1">
    <source>
        <dbReference type="PIRSR" id="PIRSR002703-1"/>
    </source>
</evidence>
<dbReference type="EMBL" id="JAGFBR010000008">
    <property type="protein sequence ID" value="KAH0463320.1"/>
    <property type="molecule type" value="Genomic_DNA"/>
</dbReference>
<dbReference type="AlphaFoldDB" id="A0AAV7GNA2"/>
<dbReference type="Pfam" id="PF00314">
    <property type="entry name" value="Thaumatin"/>
    <property type="match status" value="1"/>
</dbReference>
<feature type="disulfide bond" evidence="1">
    <location>
        <begin position="52"/>
        <end position="266"/>
    </location>
</feature>
<feature type="disulfide bond" evidence="1">
    <location>
        <begin position="216"/>
        <end position="226"/>
    </location>
</feature>
<dbReference type="CDD" id="cd09218">
    <property type="entry name" value="TLP-PA"/>
    <property type="match status" value="1"/>
</dbReference>
<accession>A0AAV7GNA2</accession>
<proteinExistence type="predicted"/>
<keyword evidence="1" id="KW-1015">Disulfide bond</keyword>
<feature type="disulfide bond" evidence="1">
    <location>
        <begin position="176"/>
        <end position="239"/>
    </location>
</feature>
<dbReference type="PANTHER" id="PTHR31048">
    <property type="entry name" value="OS03G0233200 PROTEIN"/>
    <property type="match status" value="1"/>
</dbReference>
<dbReference type="SMART" id="SM00205">
    <property type="entry name" value="THN"/>
    <property type="match status" value="1"/>
</dbReference>
<dbReference type="PIRSF" id="PIRSF002703">
    <property type="entry name" value="Thaumatin"/>
    <property type="match status" value="1"/>
</dbReference>
<name>A0AAV7GNA2_DENCH</name>
<dbReference type="FunFam" id="2.60.110.10:FF:000004">
    <property type="entry name" value="THAUMATIN-LIKE PROTEIN 1"/>
    <property type="match status" value="1"/>
</dbReference>
<feature type="disulfide bond" evidence="1">
    <location>
        <begin position="184"/>
        <end position="202"/>
    </location>
</feature>
<dbReference type="InterPro" id="IPR001938">
    <property type="entry name" value="Thaumatin"/>
</dbReference>